<gene>
    <name evidence="1" type="ORF">METZ01_LOCUS478126</name>
</gene>
<evidence type="ECO:0000313" key="1">
    <source>
        <dbReference type="EMBL" id="SVE25272.1"/>
    </source>
</evidence>
<feature type="non-terminal residue" evidence="1">
    <location>
        <position position="65"/>
    </location>
</feature>
<dbReference type="EMBL" id="UINC01204511">
    <property type="protein sequence ID" value="SVE25272.1"/>
    <property type="molecule type" value="Genomic_DNA"/>
</dbReference>
<dbReference type="AlphaFoldDB" id="A0A383BZC9"/>
<accession>A0A383BZC9</accession>
<proteinExistence type="predicted"/>
<sequence>MYRRTSLYCPDRILNILEHRGELHEGEKDVLNPFRKIGQAKISARYTLSFGTCIQDTPTPALVIG</sequence>
<organism evidence="1">
    <name type="scientific">marine metagenome</name>
    <dbReference type="NCBI Taxonomy" id="408172"/>
    <lineage>
        <taxon>unclassified sequences</taxon>
        <taxon>metagenomes</taxon>
        <taxon>ecological metagenomes</taxon>
    </lineage>
</organism>
<name>A0A383BZC9_9ZZZZ</name>
<reference evidence="1" key="1">
    <citation type="submission" date="2018-05" db="EMBL/GenBank/DDBJ databases">
        <authorList>
            <person name="Lanie J.A."/>
            <person name="Ng W.-L."/>
            <person name="Kazmierczak K.M."/>
            <person name="Andrzejewski T.M."/>
            <person name="Davidsen T.M."/>
            <person name="Wayne K.J."/>
            <person name="Tettelin H."/>
            <person name="Glass J.I."/>
            <person name="Rusch D."/>
            <person name="Podicherti R."/>
            <person name="Tsui H.-C.T."/>
            <person name="Winkler M.E."/>
        </authorList>
    </citation>
    <scope>NUCLEOTIDE SEQUENCE</scope>
</reference>
<protein>
    <submittedName>
        <fullName evidence="1">Uncharacterized protein</fullName>
    </submittedName>
</protein>